<accession>A0A8H6MNH0</accession>
<dbReference type="Proteomes" id="UP000639643">
    <property type="component" value="Unassembled WGS sequence"/>
</dbReference>
<dbReference type="EMBL" id="WIGM01001221">
    <property type="protein sequence ID" value="KAF6803089.1"/>
    <property type="molecule type" value="Genomic_DNA"/>
</dbReference>
<proteinExistence type="predicted"/>
<keyword evidence="2" id="KW-1185">Reference proteome</keyword>
<name>A0A8H6MNH0_9PEZI</name>
<reference evidence="1" key="1">
    <citation type="journal article" date="2020" name="Phytopathology">
        <title>Genome Sequence Resources of Colletotrichum truncatum, C. plurivorum, C. musicola, and C. sojae: Four Species Pathogenic to Soybean (Glycine max).</title>
        <authorList>
            <person name="Rogerio F."/>
            <person name="Boufleur T.R."/>
            <person name="Ciampi-Guillardi M."/>
            <person name="Sukno S.A."/>
            <person name="Thon M.R."/>
            <person name="Massola Junior N.S."/>
            <person name="Baroncelli R."/>
        </authorList>
    </citation>
    <scope>NUCLEOTIDE SEQUENCE</scope>
    <source>
        <strain evidence="1">LFN0074</strain>
    </source>
</reference>
<organism evidence="1 2">
    <name type="scientific">Colletotrichum musicola</name>
    <dbReference type="NCBI Taxonomy" id="2175873"/>
    <lineage>
        <taxon>Eukaryota</taxon>
        <taxon>Fungi</taxon>
        <taxon>Dikarya</taxon>
        <taxon>Ascomycota</taxon>
        <taxon>Pezizomycotina</taxon>
        <taxon>Sordariomycetes</taxon>
        <taxon>Hypocreomycetidae</taxon>
        <taxon>Glomerellales</taxon>
        <taxon>Glomerellaceae</taxon>
        <taxon>Colletotrichum</taxon>
        <taxon>Colletotrichum orchidearum species complex</taxon>
    </lineage>
</organism>
<protein>
    <submittedName>
        <fullName evidence="1">Uncharacterized protein</fullName>
    </submittedName>
</protein>
<evidence type="ECO:0000313" key="2">
    <source>
        <dbReference type="Proteomes" id="UP000639643"/>
    </source>
</evidence>
<evidence type="ECO:0000313" key="1">
    <source>
        <dbReference type="EMBL" id="KAF6803089.1"/>
    </source>
</evidence>
<sequence length="100" mass="11228">MRCSLWRIRARWVMVRPNTSTFRDHQGGAEAAGHSGMSAPAIVPVINFCRIALACIVPVPLNQYQDLGCSFAKYVIAAQRRKFLHDPRPHIRSGGWQRGV</sequence>
<gene>
    <name evidence="1" type="ORF">CMUS01_15185</name>
</gene>
<dbReference type="AlphaFoldDB" id="A0A8H6MNH0"/>
<comment type="caution">
    <text evidence="1">The sequence shown here is derived from an EMBL/GenBank/DDBJ whole genome shotgun (WGS) entry which is preliminary data.</text>
</comment>